<gene>
    <name evidence="3" type="ORF">BB559_005954</name>
</gene>
<proteinExistence type="predicted"/>
<name>A0A2T9Y5R6_9FUNG</name>
<comment type="caution">
    <text evidence="3">The sequence shown here is derived from an EMBL/GenBank/DDBJ whole genome shotgun (WGS) entry which is preliminary data.</text>
</comment>
<evidence type="ECO:0000259" key="2">
    <source>
        <dbReference type="Pfam" id="PF00339"/>
    </source>
</evidence>
<dbReference type="Pfam" id="PF00339">
    <property type="entry name" value="Arrestin_N"/>
    <property type="match status" value="1"/>
</dbReference>
<dbReference type="Gene3D" id="2.60.40.640">
    <property type="match status" value="1"/>
</dbReference>
<dbReference type="EMBL" id="MBFT01000713">
    <property type="protein sequence ID" value="PVU87647.1"/>
    <property type="molecule type" value="Genomic_DNA"/>
</dbReference>
<feature type="domain" description="Arrestin-like N-terminal" evidence="2">
    <location>
        <begin position="34"/>
        <end position="136"/>
    </location>
</feature>
<evidence type="ECO:0000313" key="4">
    <source>
        <dbReference type="Proteomes" id="UP000245699"/>
    </source>
</evidence>
<organism evidence="3 4">
    <name type="scientific">Furculomyces boomerangus</name>
    <dbReference type="NCBI Taxonomy" id="61424"/>
    <lineage>
        <taxon>Eukaryota</taxon>
        <taxon>Fungi</taxon>
        <taxon>Fungi incertae sedis</taxon>
        <taxon>Zoopagomycota</taxon>
        <taxon>Kickxellomycotina</taxon>
        <taxon>Harpellomycetes</taxon>
        <taxon>Harpellales</taxon>
        <taxon>Harpellaceae</taxon>
        <taxon>Furculomyces</taxon>
    </lineage>
</organism>
<dbReference type="Proteomes" id="UP000245699">
    <property type="component" value="Unassembled WGS sequence"/>
</dbReference>
<dbReference type="InterPro" id="IPR014752">
    <property type="entry name" value="Arrestin-like_C"/>
</dbReference>
<evidence type="ECO:0000256" key="1">
    <source>
        <dbReference type="SAM" id="MobiDB-lite"/>
    </source>
</evidence>
<keyword evidence="4" id="KW-1185">Reference proteome</keyword>
<feature type="compositionally biased region" description="Polar residues" evidence="1">
    <location>
        <begin position="303"/>
        <end position="325"/>
    </location>
</feature>
<dbReference type="InterPro" id="IPR011021">
    <property type="entry name" value="Arrestin-like_N"/>
</dbReference>
<reference evidence="3 4" key="1">
    <citation type="journal article" date="2018" name="MBio">
        <title>Comparative Genomics Reveals the Core Gene Toolbox for the Fungus-Insect Symbiosis.</title>
        <authorList>
            <person name="Wang Y."/>
            <person name="Stata M."/>
            <person name="Wang W."/>
            <person name="Stajich J.E."/>
            <person name="White M.M."/>
            <person name="Moncalvo J.M."/>
        </authorList>
    </citation>
    <scope>NUCLEOTIDE SEQUENCE [LARGE SCALE GENOMIC DNA]</scope>
    <source>
        <strain evidence="3 4">AUS-77-4</strain>
    </source>
</reference>
<feature type="region of interest" description="Disordered" evidence="1">
    <location>
        <begin position="303"/>
        <end position="326"/>
    </location>
</feature>
<dbReference type="AlphaFoldDB" id="A0A2T9Y5R6"/>
<dbReference type="OrthoDB" id="5544098at2759"/>
<sequence>MFDKIKNPIFEILVLPFKSKIFIESGSSEIPMSLITGIISLKIKKPIHIDSITISLKKSKRLQWTDGLRATKIEYDGKYANLKIPQIKVDTKNILENVLRKGYYEFPFFLWVPDNIEPSLNFKKSFIKYYLEATVNLISNKSIPLKNMDERLQARSSKAPIMLHQVPKILKQYSWKIPEQLPNYISLYQKDNLKIVLMLQTRYLHSTKNYSPIKATLYIDYKPNQDDEKIEISCKEITLTLTEEYSFLKKIPEMSYLDKNILGKKKYDFENLKNNTETIGDTEEHRSSYVSLSPPSYNFSSSIHTQPHSQSLSTNSSIFKTSPDSINGDKTHEVSYELYLPQFDKEPQSSYISENLSIFQYLECKATIGFKNLENKKGSIPENYETTKEKSFSTK</sequence>
<accession>A0A2T9Y5R6</accession>
<evidence type="ECO:0000313" key="3">
    <source>
        <dbReference type="EMBL" id="PVU87647.1"/>
    </source>
</evidence>
<feature type="non-terminal residue" evidence="3">
    <location>
        <position position="395"/>
    </location>
</feature>
<protein>
    <recommendedName>
        <fullName evidence="2">Arrestin-like N-terminal domain-containing protein</fullName>
    </recommendedName>
</protein>